<dbReference type="InterPro" id="IPR024079">
    <property type="entry name" value="MetalloPept_cat_dom_sf"/>
</dbReference>
<dbReference type="Pfam" id="PF06152">
    <property type="entry name" value="Phage_min_cap2"/>
    <property type="match status" value="1"/>
</dbReference>
<organism evidence="1 2">
    <name type="scientific">Claveliimonas bilis</name>
    <dbReference type="NCBI Taxonomy" id="3028070"/>
    <lineage>
        <taxon>Bacteria</taxon>
        <taxon>Bacillati</taxon>
        <taxon>Bacillota</taxon>
        <taxon>Clostridia</taxon>
        <taxon>Lachnospirales</taxon>
        <taxon>Lachnospiraceae</taxon>
        <taxon>Claveliimonas</taxon>
    </lineage>
</organism>
<evidence type="ECO:0000313" key="2">
    <source>
        <dbReference type="Proteomes" id="UP001305815"/>
    </source>
</evidence>
<name>A0ABM8I944_9FIRM</name>
<gene>
    <name evidence="1" type="ORF">Lac1_11550</name>
</gene>
<evidence type="ECO:0008006" key="3">
    <source>
        <dbReference type="Google" id="ProtNLM"/>
    </source>
</evidence>
<dbReference type="RefSeq" id="WP_316266591.1">
    <property type="nucleotide sequence ID" value="NZ_AP027742.1"/>
</dbReference>
<evidence type="ECO:0000313" key="1">
    <source>
        <dbReference type="EMBL" id="BDZ76972.1"/>
    </source>
</evidence>
<keyword evidence="2" id="KW-1185">Reference proteome</keyword>
<dbReference type="Proteomes" id="UP001305815">
    <property type="component" value="Chromosome"/>
</dbReference>
<dbReference type="Gene3D" id="3.40.390.10">
    <property type="entry name" value="Collagenase (Catalytic Domain)"/>
    <property type="match status" value="1"/>
</dbReference>
<accession>A0ABM8I944</accession>
<dbReference type="EMBL" id="AP027742">
    <property type="protein sequence ID" value="BDZ76972.1"/>
    <property type="molecule type" value="Genomic_DNA"/>
</dbReference>
<reference evidence="2" key="1">
    <citation type="journal article" date="2023" name="Int. J. Syst. Evol. Microbiol.">
        <title>Claveliimonas bilis gen. nov., sp. nov., deoxycholic acid-producing bacteria isolated from human faeces, and reclassification of Sellimonas monacensis Zenner et al. 2021 as Claveliimonas monacensis comb. nov.</title>
        <authorList>
            <person name="Hisatomi A."/>
            <person name="Kastawa N.W.E.P.G."/>
            <person name="Song I."/>
            <person name="Ohkuma M."/>
            <person name="Fukiya S."/>
            <person name="Sakamoto M."/>
        </authorList>
    </citation>
    <scope>NUCLEOTIDE SEQUENCE [LARGE SCALE GENOMIC DNA]</scope>
    <source>
        <strain evidence="2">12BBH14</strain>
    </source>
</reference>
<dbReference type="InterPro" id="IPR009319">
    <property type="entry name" value="Phage_A118_VSP1"/>
</dbReference>
<protein>
    <recommendedName>
        <fullName evidence="3">Minor capsid protein</fullName>
    </recommendedName>
</protein>
<sequence length="634" mass="73395">MNQEYKEKLSRQIEGQFSDLEMRIMKDIVRRIKMTGEIPSTADWQINRLRILGNSSEDIEKMLKEALDASYPQVFELYDKVINWEYVRNKDIYEQINAQYIPFEENGQIQQLTNALIQQTNTDLQNITQSLGLYLDYGNGRRVLTPLAQVYQGYLDAACLDIVSGAFDYNSVLRRVVTQLTNSGLRQIDYASGYANRVDVAARRAVMTGITQLTGHISDFNAETMGTEYFEVAWHSGARPTHQVWQGKVWSREQLVTVCGLGSVTGLEGINCYHERYPFFPGISERQWSDEWLEAKNLEENTPREFNGKQYTLYEAKQRQRQMETAMRAQREKVQLLQAGDADPGEIMLARAKYQGQLDEYSRFSRKMNLKQERERVYYDMRGRVAPNKAQMNRITKMSSTDNLFEKSKLSRVMGIDTDKIDFGEIDEKSKKSVYNGVKKVFDKFPQLKGHTRRIIYDPNLGAIASSDSLGGVLKLSKRFCDFKQLTKEYERQIKFEWNPKGTTADSIIVHELGHQLDGFLTLKGVLGGQIGRYGTIRTSAAVKREVLQRLGYYDYIRAERTNWRQMGYKGRELNEAVEFSGKEFITKHISEYAYKNEREFFAECFSEYMTSNRPREAAKIFGEVLEEIMEGLK</sequence>
<proteinExistence type="predicted"/>